<evidence type="ECO:0000256" key="8">
    <source>
        <dbReference type="SAM" id="SignalP"/>
    </source>
</evidence>
<comment type="caution">
    <text evidence="9">The sequence shown here is derived from an EMBL/GenBank/DDBJ whole genome shotgun (WGS) entry which is preliminary data.</text>
</comment>
<evidence type="ECO:0000256" key="7">
    <source>
        <dbReference type="RuleBase" id="RU362064"/>
    </source>
</evidence>
<keyword evidence="3 7" id="KW-1133">Transmembrane helix</keyword>
<evidence type="ECO:0000256" key="1">
    <source>
        <dbReference type="ARBA" id="ARBA00022475"/>
    </source>
</evidence>
<keyword evidence="10" id="KW-1185">Reference proteome</keyword>
<keyword evidence="4 7" id="KW-0472">Membrane</keyword>
<reference evidence="10" key="1">
    <citation type="journal article" date="2019" name="Int. J. Syst. Evol. Microbiol.">
        <title>The Global Catalogue of Microorganisms (GCM) 10K type strain sequencing project: providing services to taxonomists for standard genome sequencing and annotation.</title>
        <authorList>
            <consortium name="The Broad Institute Genomics Platform"/>
            <consortium name="The Broad Institute Genome Sequencing Center for Infectious Disease"/>
            <person name="Wu L."/>
            <person name="Ma J."/>
        </authorList>
    </citation>
    <scope>NUCLEOTIDE SEQUENCE [LARGE SCALE GENOMIC DNA]</scope>
    <source>
        <strain evidence="10">SHR3</strain>
    </source>
</reference>
<dbReference type="Pfam" id="PF04347">
    <property type="entry name" value="FliO"/>
    <property type="match status" value="1"/>
</dbReference>
<protein>
    <recommendedName>
        <fullName evidence="7">Flagellar protein</fullName>
    </recommendedName>
</protein>
<dbReference type="PANTHER" id="PTHR38766">
    <property type="entry name" value="FLAGELLAR PROTEIN FLIO"/>
    <property type="match status" value="1"/>
</dbReference>
<dbReference type="RefSeq" id="WP_232516570.1">
    <property type="nucleotide sequence ID" value="NZ_JBHSOG010000023.1"/>
</dbReference>
<evidence type="ECO:0000313" key="9">
    <source>
        <dbReference type="EMBL" id="MFC5768987.1"/>
    </source>
</evidence>
<keyword evidence="9" id="KW-0282">Flagellum</keyword>
<keyword evidence="5 7" id="KW-0975">Bacterial flagellum</keyword>
<keyword evidence="9" id="KW-0966">Cell projection</keyword>
<sequence>MPIPPFALAALSLLSAALPLHAAEPAGAASPAAPDLAAGLGQMAVGLAVVVAVLLACLWAIKRLSAPRGTAASALKVLGAVAVGPRERVVLVGLGDKVLVLGVAPGQVRTLHVLGADELPVPVPGAPAAGMKDFPAWLRQAMERRQ</sequence>
<keyword evidence="9" id="KW-0969">Cilium</keyword>
<dbReference type="PANTHER" id="PTHR38766:SF1">
    <property type="entry name" value="FLAGELLAR PROTEIN FLIO"/>
    <property type="match status" value="1"/>
</dbReference>
<feature type="chain" id="PRO_5045457139" description="Flagellar protein" evidence="8">
    <location>
        <begin position="23"/>
        <end position="146"/>
    </location>
</feature>
<evidence type="ECO:0000256" key="6">
    <source>
        <dbReference type="ARBA" id="ARBA00037937"/>
    </source>
</evidence>
<feature type="transmembrane region" description="Helical" evidence="7">
    <location>
        <begin position="38"/>
        <end position="61"/>
    </location>
</feature>
<keyword evidence="8" id="KW-0732">Signal</keyword>
<evidence type="ECO:0000256" key="5">
    <source>
        <dbReference type="ARBA" id="ARBA00023143"/>
    </source>
</evidence>
<evidence type="ECO:0000256" key="3">
    <source>
        <dbReference type="ARBA" id="ARBA00022989"/>
    </source>
</evidence>
<organism evidence="9 10">
    <name type="scientific">Thauera sinica</name>
    <dbReference type="NCBI Taxonomy" id="2665146"/>
    <lineage>
        <taxon>Bacteria</taxon>
        <taxon>Pseudomonadati</taxon>
        <taxon>Pseudomonadota</taxon>
        <taxon>Betaproteobacteria</taxon>
        <taxon>Rhodocyclales</taxon>
        <taxon>Zoogloeaceae</taxon>
        <taxon>Thauera</taxon>
    </lineage>
</organism>
<keyword evidence="2 7" id="KW-0812">Transmembrane</keyword>
<dbReference type="NCBIfam" id="TIGR03500">
    <property type="entry name" value="FliO_TIGR"/>
    <property type="match status" value="1"/>
</dbReference>
<comment type="similarity">
    <text evidence="6 7">Belongs to the FliO/MopB family.</text>
</comment>
<dbReference type="InterPro" id="IPR052205">
    <property type="entry name" value="FliO/MopB"/>
</dbReference>
<proteinExistence type="inferred from homology"/>
<evidence type="ECO:0000256" key="2">
    <source>
        <dbReference type="ARBA" id="ARBA00022692"/>
    </source>
</evidence>
<feature type="signal peptide" evidence="8">
    <location>
        <begin position="1"/>
        <end position="22"/>
    </location>
</feature>
<dbReference type="InterPro" id="IPR022781">
    <property type="entry name" value="Flagellar_biosynth_FliO"/>
</dbReference>
<dbReference type="EMBL" id="JBHSOG010000023">
    <property type="protein sequence ID" value="MFC5768987.1"/>
    <property type="molecule type" value="Genomic_DNA"/>
</dbReference>
<accession>A0ABW1APE2</accession>
<name>A0ABW1APE2_9RHOO</name>
<dbReference type="Proteomes" id="UP001595974">
    <property type="component" value="Unassembled WGS sequence"/>
</dbReference>
<gene>
    <name evidence="9" type="primary">fliO</name>
    <name evidence="9" type="ORF">ACFPTN_06345</name>
</gene>
<comment type="subcellular location">
    <subcellularLocation>
        <location evidence="7">Cell membrane</location>
    </subcellularLocation>
    <subcellularLocation>
        <location evidence="7">Bacterial flagellum basal body</location>
    </subcellularLocation>
</comment>
<keyword evidence="1 7" id="KW-1003">Cell membrane</keyword>
<evidence type="ECO:0000256" key="4">
    <source>
        <dbReference type="ARBA" id="ARBA00023136"/>
    </source>
</evidence>
<evidence type="ECO:0000313" key="10">
    <source>
        <dbReference type="Proteomes" id="UP001595974"/>
    </source>
</evidence>